<protein>
    <submittedName>
        <fullName evidence="2">Uncharacterized protein</fullName>
    </submittedName>
</protein>
<feature type="region of interest" description="Disordered" evidence="1">
    <location>
        <begin position="92"/>
        <end position="115"/>
    </location>
</feature>
<dbReference type="Proteomes" id="UP000596276">
    <property type="component" value="Chromosome 6"/>
</dbReference>
<gene>
    <name evidence="2" type="ORF">F9C07_1731899</name>
</gene>
<dbReference type="AlphaFoldDB" id="A0A7U2N129"/>
<evidence type="ECO:0000256" key="1">
    <source>
        <dbReference type="SAM" id="MobiDB-lite"/>
    </source>
</evidence>
<dbReference type="EMBL" id="CP044623">
    <property type="protein sequence ID" value="QRD93593.1"/>
    <property type="molecule type" value="Genomic_DNA"/>
</dbReference>
<name>A0A7U2N129_ASPFN</name>
<keyword evidence="3" id="KW-1185">Reference proteome</keyword>
<sequence length="226" mass="25002">MISPRCAPALIPVPKMHRRDILCLRRRVESVLRRLPYSTGRPVLGWFGFPALTRGNNLILMGREQRTHKNHGNARCIMKRIKSRMKCQEDSIPARVNPTGGTLEPGAASLSTSSGRKDNACRAAKLSSFSAGANGRAFRQIDGCCIRVPAENKTTKEKERRRRPDTFTTTSLLSSPVRSVIKALVYRDLSSCNAEDSSQASRLSVSEHQPRISSNASESQEGQLKV</sequence>
<reference evidence="3" key="1">
    <citation type="journal article" date="2021" name="G3 (Bethesda)">
        <title>Chromosome assembled and annotated genome sequence of Aspergillus flavus NRRL 3357.</title>
        <authorList>
            <person name="Skerker J.M."/>
            <person name="Pianalto K.M."/>
            <person name="Mondo S.J."/>
            <person name="Yang K."/>
            <person name="Arkin A.P."/>
            <person name="Keller N.P."/>
            <person name="Grigoriev I.V."/>
            <person name="Louise Glass N.L."/>
        </authorList>
    </citation>
    <scope>NUCLEOTIDE SEQUENCE [LARGE SCALE GENOMIC DNA]</scope>
    <source>
        <strain evidence="3">ATCC 200026 / FGSC A1120 / IAM 13836 / NRRL 3357 / JCM 12722 / SRRC 167</strain>
    </source>
</reference>
<accession>A0A7U2N129</accession>
<evidence type="ECO:0000313" key="3">
    <source>
        <dbReference type="Proteomes" id="UP000596276"/>
    </source>
</evidence>
<dbReference type="VEuPathDB" id="FungiDB:F9C07_1731899"/>
<evidence type="ECO:0000313" key="2">
    <source>
        <dbReference type="EMBL" id="QRD93593.1"/>
    </source>
</evidence>
<organism evidence="2 3">
    <name type="scientific">Aspergillus flavus (strain ATCC 200026 / FGSC A1120 / IAM 13836 / NRRL 3357 / JCM 12722 / SRRC 167)</name>
    <dbReference type="NCBI Taxonomy" id="332952"/>
    <lineage>
        <taxon>Eukaryota</taxon>
        <taxon>Fungi</taxon>
        <taxon>Dikarya</taxon>
        <taxon>Ascomycota</taxon>
        <taxon>Pezizomycotina</taxon>
        <taxon>Eurotiomycetes</taxon>
        <taxon>Eurotiomycetidae</taxon>
        <taxon>Eurotiales</taxon>
        <taxon>Aspergillaceae</taxon>
        <taxon>Aspergillus</taxon>
        <taxon>Aspergillus subgen. Circumdati</taxon>
    </lineage>
</organism>
<feature type="region of interest" description="Disordered" evidence="1">
    <location>
        <begin position="194"/>
        <end position="226"/>
    </location>
</feature>
<proteinExistence type="predicted"/>